<dbReference type="AlphaFoldDB" id="A0A1H2WF65"/>
<reference evidence="4" key="1">
    <citation type="submission" date="2016-10" db="EMBL/GenBank/DDBJ databases">
        <authorList>
            <person name="Varghese N."/>
            <person name="Submissions S."/>
        </authorList>
    </citation>
    <scope>NUCLEOTIDE SEQUENCE [LARGE SCALE GENOMIC DNA]</scope>
    <source>
        <strain evidence="4">NRRL B-59562</strain>
    </source>
</reference>
<organism evidence="3 4">
    <name type="scientific">Pseudomonas kuykendallii</name>
    <dbReference type="NCBI Taxonomy" id="1007099"/>
    <lineage>
        <taxon>Bacteria</taxon>
        <taxon>Pseudomonadati</taxon>
        <taxon>Pseudomonadota</taxon>
        <taxon>Gammaproteobacteria</taxon>
        <taxon>Pseudomonadales</taxon>
        <taxon>Pseudomonadaceae</taxon>
        <taxon>Pseudomonas</taxon>
    </lineage>
</organism>
<dbReference type="GO" id="GO:0005506">
    <property type="term" value="F:iron ion binding"/>
    <property type="evidence" value="ECO:0007669"/>
    <property type="project" value="InterPro"/>
</dbReference>
<gene>
    <name evidence="3" type="ORF">SAMN05216287_1528</name>
</gene>
<dbReference type="Pfam" id="PF20256">
    <property type="entry name" value="MoCoBD_2"/>
    <property type="match status" value="1"/>
</dbReference>
<dbReference type="InterPro" id="IPR008274">
    <property type="entry name" value="AldOxase/xan_DH_MoCoBD1"/>
</dbReference>
<evidence type="ECO:0000313" key="4">
    <source>
        <dbReference type="Proteomes" id="UP000243778"/>
    </source>
</evidence>
<sequence length="739" mass="79417">MNAHAQPDSSPLGRPLDRVDGPLKVTGQARYAGEFNEGGLLYGSVVSSTIARGRVLSIDGAAAEAVPGVQLVLTHLNRPRLAADDDSYEDMDSAEGSAIRPLFNDRVLYSGQPLALVVADNLEIARHAASLVTIEYAAEAHQTDLVAALDQAHAAPAELPEPRGDAEAALLGAALSIELEYALPIEHHNPMEPHASTVLYQDDGSLLIYDKTQGPQNSQQYVQHVFLLDKEKVRILAPFVGGAFGSGLRPQYQLPLAVMAALVLKRSVRVTLTRQQMFTFGYRPRMLQRLRLGCTANGTLQAITHDAFAQTSRFEDFTEHVVEWSGMLYHCDNVRLGYQMVPLDVFTPLDMRAPGATEGVFALECAMDELACAAAIDPLQLRLLNFADTNQNEGKPYSSKELRACYAQGAERFGWDRRSMEPRSMRDGHQLVGWGMATGVWEAMQNPASARAALAADGTLTVSSATTDIGTGTYTVMTQIAAAAMGLPVEQVEFKLGDSSLPTAPLQGGSFTVSSVGTAVQQACTALQGKLFEVAQRLPQSPFAGAVLEQVEFVDGQLRLRESPETALAIAEVLAASGPLEAQADAKPDEKRDKFATATHSAVFVEVKVDEALGSIQVSRVVSAIAAGRVVNPKMARNQILGGVVWGIGMALQEETQIDHNLGRYMNHSLAEYHIPVNADIHDIEVIFVEENDDVVNALGSKGVGEIGIVGVASAVANAIYHATGKRIRELPITLDKLL</sequence>
<dbReference type="Gene3D" id="3.30.365.10">
    <property type="entry name" value="Aldehyde oxidase/xanthine dehydrogenase, molybdopterin binding domain"/>
    <property type="match status" value="4"/>
</dbReference>
<evidence type="ECO:0000256" key="1">
    <source>
        <dbReference type="SAM" id="MobiDB-lite"/>
    </source>
</evidence>
<name>A0A1H2WF65_9PSED</name>
<keyword evidence="4" id="KW-1185">Reference proteome</keyword>
<dbReference type="Gene3D" id="3.90.1170.50">
    <property type="entry name" value="Aldehyde oxidase/xanthine dehydrogenase, a/b hammerhead"/>
    <property type="match status" value="1"/>
</dbReference>
<dbReference type="PANTHER" id="PTHR11908">
    <property type="entry name" value="XANTHINE DEHYDROGENASE"/>
    <property type="match status" value="1"/>
</dbReference>
<dbReference type="SUPFAM" id="SSF56003">
    <property type="entry name" value="Molybdenum cofactor-binding domain"/>
    <property type="match status" value="1"/>
</dbReference>
<feature type="region of interest" description="Disordered" evidence="1">
    <location>
        <begin position="1"/>
        <end position="20"/>
    </location>
</feature>
<dbReference type="GO" id="GO:0016491">
    <property type="term" value="F:oxidoreductase activity"/>
    <property type="evidence" value="ECO:0007669"/>
    <property type="project" value="InterPro"/>
</dbReference>
<dbReference type="STRING" id="1007099.SAMN05216287_1528"/>
<dbReference type="InterPro" id="IPR016208">
    <property type="entry name" value="Ald_Oxase/xanthine_DH-like"/>
</dbReference>
<proteinExistence type="predicted"/>
<dbReference type="EMBL" id="FNNU01000002">
    <property type="protein sequence ID" value="SDW79167.1"/>
    <property type="molecule type" value="Genomic_DNA"/>
</dbReference>
<dbReference type="InterPro" id="IPR000674">
    <property type="entry name" value="Ald_Oxase/Xan_DH_a/b"/>
</dbReference>
<dbReference type="RefSeq" id="WP_090226143.1">
    <property type="nucleotide sequence ID" value="NZ_FNNU01000002.1"/>
</dbReference>
<dbReference type="InterPro" id="IPR036856">
    <property type="entry name" value="Ald_Oxase/Xan_DH_a/b_sf"/>
</dbReference>
<accession>A0A1H2WF65</accession>
<evidence type="ECO:0000313" key="3">
    <source>
        <dbReference type="EMBL" id="SDW79167.1"/>
    </source>
</evidence>
<dbReference type="PANTHER" id="PTHR11908:SF153">
    <property type="entry name" value="DEHYDROGENASE"/>
    <property type="match status" value="1"/>
</dbReference>
<dbReference type="InterPro" id="IPR037165">
    <property type="entry name" value="AldOxase/xan_DH_Mopterin-bd_sf"/>
</dbReference>
<dbReference type="Pfam" id="PF01315">
    <property type="entry name" value="Ald_Xan_dh_C"/>
    <property type="match status" value="1"/>
</dbReference>
<dbReference type="OrthoDB" id="6177861at2"/>
<dbReference type="InterPro" id="IPR046867">
    <property type="entry name" value="AldOxase/xan_DH_MoCoBD2"/>
</dbReference>
<dbReference type="SMART" id="SM01008">
    <property type="entry name" value="Ald_Xan_dh_C"/>
    <property type="match status" value="1"/>
</dbReference>
<protein>
    <submittedName>
        <fullName evidence="3">Xanthine dehydrogenase YagR molybdenum-binding subunit</fullName>
    </submittedName>
</protein>
<dbReference type="Proteomes" id="UP000243778">
    <property type="component" value="Unassembled WGS sequence"/>
</dbReference>
<dbReference type="Pfam" id="PF02738">
    <property type="entry name" value="MoCoBD_1"/>
    <property type="match status" value="1"/>
</dbReference>
<feature type="domain" description="Aldehyde oxidase/xanthine dehydrogenase a/b hammerhead" evidence="2">
    <location>
        <begin position="26"/>
        <end position="140"/>
    </location>
</feature>
<evidence type="ECO:0000259" key="2">
    <source>
        <dbReference type="SMART" id="SM01008"/>
    </source>
</evidence>
<dbReference type="SUPFAM" id="SSF54665">
    <property type="entry name" value="CO dehydrogenase molybdoprotein N-domain-like"/>
    <property type="match status" value="1"/>
</dbReference>